<accession>A0AAU9ICX5</accession>
<reference evidence="3" key="1">
    <citation type="submission" date="2021-09" db="EMBL/GenBank/DDBJ databases">
        <authorList>
            <consortium name="AG Swart"/>
            <person name="Singh M."/>
            <person name="Singh A."/>
            <person name="Seah K."/>
            <person name="Emmerich C."/>
        </authorList>
    </citation>
    <scope>NUCLEOTIDE SEQUENCE</scope>
    <source>
        <strain evidence="3">ATCC30299</strain>
    </source>
</reference>
<dbReference type="InterPro" id="IPR035892">
    <property type="entry name" value="C2_domain_sf"/>
</dbReference>
<dbReference type="Proteomes" id="UP001162131">
    <property type="component" value="Unassembled WGS sequence"/>
</dbReference>
<dbReference type="InterPro" id="IPR000008">
    <property type="entry name" value="C2_dom"/>
</dbReference>
<dbReference type="AlphaFoldDB" id="A0AAU9ICX5"/>
<feature type="domain" description="C2" evidence="2">
    <location>
        <begin position="6"/>
        <end position="121"/>
    </location>
</feature>
<protein>
    <recommendedName>
        <fullName evidence="2">C2 domain-containing protein</fullName>
    </recommendedName>
</protein>
<dbReference type="Pfam" id="PF00168">
    <property type="entry name" value="C2"/>
    <property type="match status" value="1"/>
</dbReference>
<proteinExistence type="predicted"/>
<dbReference type="EMBL" id="CAJZBQ010000005">
    <property type="protein sequence ID" value="CAG9311760.1"/>
    <property type="molecule type" value="Genomic_DNA"/>
</dbReference>
<organism evidence="3 4">
    <name type="scientific">Blepharisma stoltei</name>
    <dbReference type="NCBI Taxonomy" id="1481888"/>
    <lineage>
        <taxon>Eukaryota</taxon>
        <taxon>Sar</taxon>
        <taxon>Alveolata</taxon>
        <taxon>Ciliophora</taxon>
        <taxon>Postciliodesmatophora</taxon>
        <taxon>Heterotrichea</taxon>
        <taxon>Heterotrichida</taxon>
        <taxon>Blepharismidae</taxon>
        <taxon>Blepharisma</taxon>
    </lineage>
</organism>
<dbReference type="Gene3D" id="2.60.40.150">
    <property type="entry name" value="C2 domain"/>
    <property type="match status" value="1"/>
</dbReference>
<dbReference type="CDD" id="cd00030">
    <property type="entry name" value="C2"/>
    <property type="match status" value="1"/>
</dbReference>
<dbReference type="SMART" id="SM00239">
    <property type="entry name" value="C2"/>
    <property type="match status" value="1"/>
</dbReference>
<evidence type="ECO:0000313" key="3">
    <source>
        <dbReference type="EMBL" id="CAG9311760.1"/>
    </source>
</evidence>
<evidence type="ECO:0000313" key="4">
    <source>
        <dbReference type="Proteomes" id="UP001162131"/>
    </source>
</evidence>
<sequence length="370" mass="43007">MFGKSLLKQRTISSSNFSPNFSSGVSFRLIEARLTKSVAIIGSMNIYAKVYYSNQIWESSVCSSLGLHPKWDASYHFDYSDSHTIQLILFHKAFLLGDTEIGRCTIDLHDVLQGHLTEWWDLLSLTNETTGTVLVSFNLGNLTVPEDKLLTTHSSNCSWDIRVPEFEMDFSPIRPSRPSPDTRRQLSERTTEKKMIRFSTEPDEVLEVDDIKSDLMEENERLRRQEAKVRKMFEKLKDEFVKMKEDKVGLKKSKESLQIREECIVAEKTSLQEEKERLEREKEEIEKQKEILNRDYLKLKQEKYKLNAKKKVIEKTGKQLSSASKQLEKQKDVMKKGTLRSVNRDLNELEDLEDISRELAGFPEDSTDSY</sequence>
<gene>
    <name evidence="3" type="ORF">BSTOLATCC_MIC5020</name>
</gene>
<comment type="caution">
    <text evidence="3">The sequence shown here is derived from an EMBL/GenBank/DDBJ whole genome shotgun (WGS) entry which is preliminary data.</text>
</comment>
<evidence type="ECO:0000256" key="1">
    <source>
        <dbReference type="SAM" id="Coils"/>
    </source>
</evidence>
<evidence type="ECO:0000259" key="2">
    <source>
        <dbReference type="PROSITE" id="PS50004"/>
    </source>
</evidence>
<dbReference type="SUPFAM" id="SSF49562">
    <property type="entry name" value="C2 domain (Calcium/lipid-binding domain, CaLB)"/>
    <property type="match status" value="1"/>
</dbReference>
<name>A0AAU9ICX5_9CILI</name>
<keyword evidence="1" id="KW-0175">Coiled coil</keyword>
<keyword evidence="4" id="KW-1185">Reference proteome</keyword>
<dbReference type="PROSITE" id="PS50004">
    <property type="entry name" value="C2"/>
    <property type="match status" value="1"/>
</dbReference>
<feature type="coiled-coil region" evidence="1">
    <location>
        <begin position="205"/>
        <end position="302"/>
    </location>
</feature>